<keyword evidence="3" id="KW-1185">Reference proteome</keyword>
<sequence>MNPEEAIENEIIKKIIFVLINLVVILVWWNFSFGILGLLGVIIFEVVLWVAYGYLFDNLKA</sequence>
<dbReference type="KEGG" id="haby:HLVA_11470"/>
<evidence type="ECO:0000256" key="1">
    <source>
        <dbReference type="SAM" id="Phobius"/>
    </source>
</evidence>
<feature type="transmembrane region" description="Helical" evidence="1">
    <location>
        <begin position="35"/>
        <end position="55"/>
    </location>
</feature>
<keyword evidence="1" id="KW-0472">Membrane</keyword>
<feature type="transmembrane region" description="Helical" evidence="1">
    <location>
        <begin position="12"/>
        <end position="29"/>
    </location>
</feature>
<proteinExistence type="predicted"/>
<dbReference type="Proteomes" id="UP001321582">
    <property type="component" value="Chromosome"/>
</dbReference>
<protein>
    <submittedName>
        <fullName evidence="2">Uncharacterized protein</fullName>
    </submittedName>
</protein>
<accession>A0AAU9DQ38</accession>
<keyword evidence="1" id="KW-1133">Transmembrane helix</keyword>
<evidence type="ECO:0000313" key="2">
    <source>
        <dbReference type="EMBL" id="BDU50578.1"/>
    </source>
</evidence>
<dbReference type="EMBL" id="AP027059">
    <property type="protein sequence ID" value="BDU50578.1"/>
    <property type="molecule type" value="Genomic_DNA"/>
</dbReference>
<reference evidence="2 3" key="1">
    <citation type="submission" date="2022-11" db="EMBL/GenBank/DDBJ databases">
        <title>Haliovirga abyssi gen. nov., sp. nov., a mesophilic fermentative bacterium isolated from the Iheya North hydrothermal field and the proposal of Haliovirgaceae fam. nov.</title>
        <authorList>
            <person name="Miyazaki U."/>
            <person name="Tame A."/>
            <person name="Miyazaki J."/>
            <person name="Takai K."/>
            <person name="Sawayama S."/>
            <person name="Kitajima M."/>
            <person name="Okamoto A."/>
            <person name="Nakagawa S."/>
        </authorList>
    </citation>
    <scope>NUCLEOTIDE SEQUENCE [LARGE SCALE GENOMIC DNA]</scope>
    <source>
        <strain evidence="2 3">IC12</strain>
    </source>
</reference>
<dbReference type="AlphaFoldDB" id="A0AAU9DQ38"/>
<organism evidence="2 3">
    <name type="scientific">Haliovirga abyssi</name>
    <dbReference type="NCBI Taxonomy" id="2996794"/>
    <lineage>
        <taxon>Bacteria</taxon>
        <taxon>Fusobacteriati</taxon>
        <taxon>Fusobacteriota</taxon>
        <taxon>Fusobacteriia</taxon>
        <taxon>Fusobacteriales</taxon>
        <taxon>Haliovirgaceae</taxon>
        <taxon>Haliovirga</taxon>
    </lineage>
</organism>
<gene>
    <name evidence="2" type="ORF">HLVA_11470</name>
</gene>
<keyword evidence="1" id="KW-0812">Transmembrane</keyword>
<dbReference type="RefSeq" id="WP_307903442.1">
    <property type="nucleotide sequence ID" value="NZ_AP027059.1"/>
</dbReference>
<name>A0AAU9DQ38_9FUSO</name>
<evidence type="ECO:0000313" key="3">
    <source>
        <dbReference type="Proteomes" id="UP001321582"/>
    </source>
</evidence>